<evidence type="ECO:0000313" key="2">
    <source>
        <dbReference type="Proteomes" id="UP000652477"/>
    </source>
</evidence>
<proteinExistence type="predicted"/>
<comment type="caution">
    <text evidence="1">The sequence shown here is derived from an EMBL/GenBank/DDBJ whole genome shotgun (WGS) entry which is preliminary data.</text>
</comment>
<dbReference type="AlphaFoldDB" id="A0A923LG92"/>
<protein>
    <submittedName>
        <fullName evidence="1">Uncharacterized protein</fullName>
    </submittedName>
</protein>
<sequence>MLKRNTIDQLYDIAIERVKEKNHQIVLNESQLDAIYYSIYGILQHEGEDAARKYVLHAEIRI</sequence>
<accession>A0A923LG92</accession>
<name>A0A923LG92_9FIRM</name>
<dbReference type="RefSeq" id="WP_186874811.1">
    <property type="nucleotide sequence ID" value="NZ_JACOPF010000001.1"/>
</dbReference>
<keyword evidence="2" id="KW-1185">Reference proteome</keyword>
<evidence type="ECO:0000313" key="1">
    <source>
        <dbReference type="EMBL" id="MBC5688177.1"/>
    </source>
</evidence>
<dbReference type="EMBL" id="JACOPF010000001">
    <property type="protein sequence ID" value="MBC5688177.1"/>
    <property type="molecule type" value="Genomic_DNA"/>
</dbReference>
<reference evidence="1" key="1">
    <citation type="submission" date="2020-08" db="EMBL/GenBank/DDBJ databases">
        <title>Genome public.</title>
        <authorList>
            <person name="Liu C."/>
            <person name="Sun Q."/>
        </authorList>
    </citation>
    <scope>NUCLEOTIDE SEQUENCE</scope>
    <source>
        <strain evidence="1">NSJ-55</strain>
    </source>
</reference>
<organism evidence="1 2">
    <name type="scientific">Mediterraneibacter hominis</name>
    <dbReference type="NCBI Taxonomy" id="2763054"/>
    <lineage>
        <taxon>Bacteria</taxon>
        <taxon>Bacillati</taxon>
        <taxon>Bacillota</taxon>
        <taxon>Clostridia</taxon>
        <taxon>Lachnospirales</taxon>
        <taxon>Lachnospiraceae</taxon>
        <taxon>Mediterraneibacter</taxon>
    </lineage>
</organism>
<gene>
    <name evidence="1" type="ORF">H8S37_04415</name>
</gene>
<dbReference type="Proteomes" id="UP000652477">
    <property type="component" value="Unassembled WGS sequence"/>
</dbReference>